<reference evidence="3 4" key="1">
    <citation type="submission" date="2020-08" db="EMBL/GenBank/DDBJ databases">
        <title>Cohnella phylogeny.</title>
        <authorList>
            <person name="Dunlap C."/>
        </authorList>
    </citation>
    <scope>NUCLEOTIDE SEQUENCE [LARGE SCALE GENOMIC DNA]</scope>
    <source>
        <strain evidence="3 4">DSM 25241</strain>
    </source>
</reference>
<name>A0A841SU46_9BACL</name>
<dbReference type="InterPro" id="IPR049785">
    <property type="entry name" value="GT-D-like_firm"/>
</dbReference>
<dbReference type="AlphaFoldDB" id="A0A841SU46"/>
<comment type="caution">
    <text evidence="3">The sequence shown here is derived from an EMBL/GenBank/DDBJ whole genome shotgun (WGS) entry which is preliminary data.</text>
</comment>
<gene>
    <name evidence="3" type="ORF">H7B67_17115</name>
</gene>
<feature type="region of interest" description="Disordered" evidence="1">
    <location>
        <begin position="1"/>
        <end position="47"/>
    </location>
</feature>
<dbReference type="NCBIfam" id="NF040628">
    <property type="entry name" value="GT-D_rel"/>
    <property type="match status" value="1"/>
</dbReference>
<evidence type="ECO:0000259" key="2">
    <source>
        <dbReference type="Pfam" id="PF22882"/>
    </source>
</evidence>
<organism evidence="3 4">
    <name type="scientific">Cohnella thailandensis</name>
    <dbReference type="NCBI Taxonomy" id="557557"/>
    <lineage>
        <taxon>Bacteria</taxon>
        <taxon>Bacillati</taxon>
        <taxon>Bacillota</taxon>
        <taxon>Bacilli</taxon>
        <taxon>Bacillales</taxon>
        <taxon>Paenibacillaceae</taxon>
        <taxon>Cohnella</taxon>
    </lineage>
</organism>
<feature type="compositionally biased region" description="Basic residues" evidence="1">
    <location>
        <begin position="1"/>
        <end position="17"/>
    </location>
</feature>
<accession>A0A841SU46</accession>
<dbReference type="Pfam" id="PF22882">
    <property type="entry name" value="GT-D-like"/>
    <property type="match status" value="1"/>
</dbReference>
<feature type="domain" description="GT-D fold-like" evidence="2">
    <location>
        <begin position="124"/>
        <end position="335"/>
    </location>
</feature>
<sequence length="353" mass="39011">MSKWPRRRSQATPRRLKSGATSKRTFRRKSKADRRKRAGGKRRSARRPLRRAVLPIIAEKIPQEAEEQATDRYDEGYKEGLYAGGEGLLEKRLPPNLIFPDLTLEDFLAEGIAALRYRGIPILQPVDVYAELERMLTAKQPYSLVRLGDGELLTLAQEKVMTIEEVRQKGAFLVYAGIDVPDLQASEELASCIRSASLVGVPLSRSPHFQPLLFAVWRAYGIHPHTLRLTSSTVNYSLNDEGYMMRLLTGRRVLVIGDLADPLAQSLMGRGVRIAGTVSPVRGVSDFPRVVDIAAMYEFDLALVSAGIAAVPICVHLANRTGKVAIDFGHLANRITGLTGPFVRHPLPAAAIE</sequence>
<proteinExistence type="predicted"/>
<keyword evidence="4" id="KW-1185">Reference proteome</keyword>
<evidence type="ECO:0000313" key="4">
    <source>
        <dbReference type="Proteomes" id="UP000535838"/>
    </source>
</evidence>
<dbReference type="RefSeq" id="WP_185121082.1">
    <property type="nucleotide sequence ID" value="NZ_JACJVQ010000015.1"/>
</dbReference>
<dbReference type="Proteomes" id="UP000535838">
    <property type="component" value="Unassembled WGS sequence"/>
</dbReference>
<feature type="compositionally biased region" description="Basic residues" evidence="1">
    <location>
        <begin position="24"/>
        <end position="47"/>
    </location>
</feature>
<protein>
    <submittedName>
        <fullName evidence="3">Succinyl-CoA synthetase</fullName>
    </submittedName>
</protein>
<evidence type="ECO:0000313" key="3">
    <source>
        <dbReference type="EMBL" id="MBB6635843.1"/>
    </source>
</evidence>
<dbReference type="InterPro" id="IPR055171">
    <property type="entry name" value="GT-D-like"/>
</dbReference>
<dbReference type="EMBL" id="JACJVQ010000015">
    <property type="protein sequence ID" value="MBB6635843.1"/>
    <property type="molecule type" value="Genomic_DNA"/>
</dbReference>
<evidence type="ECO:0000256" key="1">
    <source>
        <dbReference type="SAM" id="MobiDB-lite"/>
    </source>
</evidence>